<accession>A0A8H5Q8A4</accession>
<evidence type="ECO:0000256" key="1">
    <source>
        <dbReference type="SAM" id="SignalP"/>
    </source>
</evidence>
<reference evidence="2 3" key="1">
    <citation type="submission" date="2020-05" db="EMBL/GenBank/DDBJ databases">
        <title>Identification and distribution of gene clusters putatively required for synthesis of sphingolipid metabolism inhibitors in phylogenetically diverse species of the filamentous fungus Fusarium.</title>
        <authorList>
            <person name="Kim H.-S."/>
            <person name="Busman M."/>
            <person name="Brown D.W."/>
            <person name="Divon H."/>
            <person name="Uhlig S."/>
            <person name="Proctor R.H."/>
        </authorList>
    </citation>
    <scope>NUCLEOTIDE SEQUENCE [LARGE SCALE GENOMIC DNA]</scope>
    <source>
        <strain evidence="2 3">NRRL 66333</strain>
    </source>
</reference>
<dbReference type="AlphaFoldDB" id="A0A8H5Q8A4"/>
<dbReference type="EMBL" id="JAAOAV010000026">
    <property type="protein sequence ID" value="KAF5610695.1"/>
    <property type="molecule type" value="Genomic_DNA"/>
</dbReference>
<dbReference type="Proteomes" id="UP000547976">
    <property type="component" value="Unassembled WGS sequence"/>
</dbReference>
<sequence>MKFTLSVLALIASANAWTMQFDCPRGSGFEGSYSGSKNKGCTSIPTYTKGDHMVWGNTKKSNRVLRLYAAAPCAAEQEIGHLRKTGITSLANLFLPGESRIVNE</sequence>
<comment type="caution">
    <text evidence="2">The sequence shown here is derived from an EMBL/GenBank/DDBJ whole genome shotgun (WGS) entry which is preliminary data.</text>
</comment>
<protein>
    <submittedName>
        <fullName evidence="2">Uncharacterized protein</fullName>
    </submittedName>
</protein>
<name>A0A8H5Q8A4_GIBSU</name>
<gene>
    <name evidence="2" type="ORF">FSUBG_2956</name>
</gene>
<evidence type="ECO:0000313" key="2">
    <source>
        <dbReference type="EMBL" id="KAF5610695.1"/>
    </source>
</evidence>
<feature type="chain" id="PRO_5034932897" evidence="1">
    <location>
        <begin position="17"/>
        <end position="104"/>
    </location>
</feature>
<dbReference type="OrthoDB" id="4988280at2759"/>
<proteinExistence type="predicted"/>
<organism evidence="2 3">
    <name type="scientific">Gibberella subglutinans</name>
    <name type="common">Fusarium subglutinans</name>
    <dbReference type="NCBI Taxonomy" id="42677"/>
    <lineage>
        <taxon>Eukaryota</taxon>
        <taxon>Fungi</taxon>
        <taxon>Dikarya</taxon>
        <taxon>Ascomycota</taxon>
        <taxon>Pezizomycotina</taxon>
        <taxon>Sordariomycetes</taxon>
        <taxon>Hypocreomycetidae</taxon>
        <taxon>Hypocreales</taxon>
        <taxon>Nectriaceae</taxon>
        <taxon>Fusarium</taxon>
        <taxon>Fusarium fujikuroi species complex</taxon>
    </lineage>
</organism>
<feature type="signal peptide" evidence="1">
    <location>
        <begin position="1"/>
        <end position="16"/>
    </location>
</feature>
<evidence type="ECO:0000313" key="3">
    <source>
        <dbReference type="Proteomes" id="UP000547976"/>
    </source>
</evidence>
<keyword evidence="3" id="KW-1185">Reference proteome</keyword>
<dbReference type="RefSeq" id="XP_036541544.1">
    <property type="nucleotide sequence ID" value="XM_036680785.1"/>
</dbReference>
<keyword evidence="1" id="KW-0732">Signal</keyword>
<dbReference type="GeneID" id="59315503"/>